<keyword evidence="2" id="KW-0479">Metal-binding</keyword>
<organism evidence="12">
    <name type="scientific">Aureococcus anophagefferens</name>
    <name type="common">Harmful bloom alga</name>
    <dbReference type="NCBI Taxonomy" id="44056"/>
    <lineage>
        <taxon>Eukaryota</taxon>
        <taxon>Sar</taxon>
        <taxon>Stramenopiles</taxon>
        <taxon>Ochrophyta</taxon>
        <taxon>Pelagophyceae</taxon>
        <taxon>Pelagomonadales</taxon>
        <taxon>Pelagomonadaceae</taxon>
        <taxon>Aureococcus</taxon>
    </lineage>
</organism>
<dbReference type="CDD" id="cd20335">
    <property type="entry name" value="BRcat_RBR"/>
    <property type="match status" value="1"/>
</dbReference>
<dbReference type="CDD" id="cd20336">
    <property type="entry name" value="Rcat_RBR"/>
    <property type="match status" value="1"/>
</dbReference>
<evidence type="ECO:0000256" key="3">
    <source>
        <dbReference type="ARBA" id="ARBA00022737"/>
    </source>
</evidence>
<dbReference type="InterPro" id="IPR001841">
    <property type="entry name" value="Znf_RING"/>
</dbReference>
<dbReference type="EMBL" id="GL833197">
    <property type="protein sequence ID" value="EGB03108.1"/>
    <property type="molecule type" value="Genomic_DNA"/>
</dbReference>
<reference evidence="11 12" key="1">
    <citation type="journal article" date="2011" name="Proc. Natl. Acad. Sci. U.S.A.">
        <title>Niche of harmful alga Aureococcus anophagefferens revealed through ecogenomics.</title>
        <authorList>
            <person name="Gobler C.J."/>
            <person name="Berry D.L."/>
            <person name="Dyhrman S.T."/>
            <person name="Wilhelm S.W."/>
            <person name="Salamov A."/>
            <person name="Lobanov A.V."/>
            <person name="Zhang Y."/>
            <person name="Collier J.L."/>
            <person name="Wurch L.L."/>
            <person name="Kustka A.B."/>
            <person name="Dill B.D."/>
            <person name="Shah M."/>
            <person name="VerBerkmoes N.C."/>
            <person name="Kuo A."/>
            <person name="Terry A."/>
            <person name="Pangilinan J."/>
            <person name="Lindquist E.A."/>
            <person name="Lucas S."/>
            <person name="Paulsen I.T."/>
            <person name="Hattenrath-Lehmann T.K."/>
            <person name="Talmage S.C."/>
            <person name="Walker E.A."/>
            <person name="Koch F."/>
            <person name="Burson A.M."/>
            <person name="Marcoval M.A."/>
            <person name="Tang Y.Z."/>
            <person name="Lecleir G.R."/>
            <person name="Coyne K.J."/>
            <person name="Berg G.M."/>
            <person name="Bertrand E.M."/>
            <person name="Saito M.A."/>
            <person name="Gladyshev V.N."/>
            <person name="Grigoriev I.V."/>
        </authorList>
    </citation>
    <scope>NUCLEOTIDE SEQUENCE [LARGE SCALE GENOMIC DNA]</scope>
    <source>
        <strain evidence="12">CCMP 1984</strain>
    </source>
</reference>
<dbReference type="Pfam" id="PF26200">
    <property type="entry name" value="Rcat_RNF216"/>
    <property type="match status" value="1"/>
</dbReference>
<dbReference type="Gene3D" id="1.20.120.1750">
    <property type="match status" value="1"/>
</dbReference>
<dbReference type="PANTHER" id="PTHR11685">
    <property type="entry name" value="RBR FAMILY RING FINGER AND IBR DOMAIN-CONTAINING"/>
    <property type="match status" value="1"/>
</dbReference>
<feature type="domain" description="RING-type" evidence="9">
    <location>
        <begin position="730"/>
        <end position="778"/>
    </location>
</feature>
<dbReference type="InterPro" id="IPR044066">
    <property type="entry name" value="TRIAD_supradom"/>
</dbReference>
<protein>
    <recommendedName>
        <fullName evidence="13">RING-type domain-containing protein</fullName>
    </recommendedName>
</protein>
<keyword evidence="3" id="KW-0677">Repeat</keyword>
<evidence type="ECO:0000259" key="9">
    <source>
        <dbReference type="PROSITE" id="PS50089"/>
    </source>
</evidence>
<dbReference type="AlphaFoldDB" id="F0YP51"/>
<dbReference type="OrthoDB" id="205060at2759"/>
<dbReference type="eggNOG" id="KOG1815">
    <property type="taxonomic scope" value="Eukaryota"/>
</dbReference>
<keyword evidence="12" id="KW-1185">Reference proteome</keyword>
<dbReference type="InterPro" id="IPR017907">
    <property type="entry name" value="Znf_RING_CS"/>
</dbReference>
<dbReference type="GeneID" id="20228881"/>
<dbReference type="SUPFAM" id="SSF57850">
    <property type="entry name" value="RING/U-box"/>
    <property type="match status" value="2"/>
</dbReference>
<name>F0YP51_AURAN</name>
<evidence type="ECO:0000256" key="6">
    <source>
        <dbReference type="ARBA" id="ARBA00022833"/>
    </source>
</evidence>
<dbReference type="GO" id="GO:0004842">
    <property type="term" value="F:ubiquitin-protein transferase activity"/>
    <property type="evidence" value="ECO:0007669"/>
    <property type="project" value="InterPro"/>
</dbReference>
<dbReference type="Gene3D" id="3.30.40.10">
    <property type="entry name" value="Zinc/RING finger domain, C3HC4 (zinc finger)"/>
    <property type="match status" value="1"/>
</dbReference>
<dbReference type="PROSITE" id="PS50089">
    <property type="entry name" value="ZF_RING_2"/>
    <property type="match status" value="1"/>
</dbReference>
<evidence type="ECO:0000259" key="10">
    <source>
        <dbReference type="PROSITE" id="PS51873"/>
    </source>
</evidence>
<evidence type="ECO:0000256" key="7">
    <source>
        <dbReference type="PROSITE-ProRule" id="PRU00175"/>
    </source>
</evidence>
<evidence type="ECO:0000256" key="4">
    <source>
        <dbReference type="ARBA" id="ARBA00022771"/>
    </source>
</evidence>
<keyword evidence="4 7" id="KW-0863">Zinc-finger</keyword>
<evidence type="ECO:0008006" key="13">
    <source>
        <dbReference type="Google" id="ProtNLM"/>
    </source>
</evidence>
<dbReference type="PROSITE" id="PS51873">
    <property type="entry name" value="TRIAD"/>
    <property type="match status" value="1"/>
</dbReference>
<gene>
    <name evidence="11" type="ORF">AURANDRAFT_72794</name>
</gene>
<dbReference type="InterPro" id="IPR013083">
    <property type="entry name" value="Znf_RING/FYVE/PHD"/>
</dbReference>
<dbReference type="RefSeq" id="XP_009042200.1">
    <property type="nucleotide sequence ID" value="XM_009043952.1"/>
</dbReference>
<keyword evidence="8" id="KW-0175">Coiled coil</keyword>
<sequence length="958" mass="103839">MVKFSQAKSSNHPDIVRPLIAKAKAEGKKNAPSIAAFIEHNTKATLKFKATDKNLSVYLNSYHVADDDKGEYNQGGVGYLDDVEDTARVVKVQTDGTVEMFAPKNGNLVFERFGNSGAHAGLSFPDAVHRAKIFSLALEGPETEGWQQAPEGHRAEALSVIAGDALEGPSRGHAGRGRFATGKALVGGDVVTSSPSGPQKRTRVNWDRLEALRSETSAEVYHFLADSAARLDEAPDEDFFATLRGQARVRAASQHARAAAANAAEQGRMNAQLLRMNAQLATSSGYSAASGNDLLRDEAPHLAWFGHPDCPVHKLAHEIFYRGQGSGARRRARSLSGDAVKDAIRDEARDSGLFHQVIVARFPCVQPYPSVVDELVSLAQVDHVHSAGIDHPANLVMKRAVGRTGTDWDNEWCRPQLFPGVNELSPEGYYVPTAGETFPSGPAGLLAAARSALNSDSTRRRVEVLVGDALLNSGKSLLEVVGYNASTAPSPTRASRARQTAAVKIEIVHVRLADRRLMRFNVMAIREQAASAMRAPRPAPRAAAAAAPPPRAAAATGLRVADVNEYSGFDLLYDAYDKYSTDYLKETHTKATAATASFFEEEERMQNFTLRACDISAKYKCLVPMHPLGFIGLNAKTKVWGKARTRHAPRSALDLRRVSHLGQGATLHTMDAPFVVDDSDDEVVLLERSPFAQSTKKRKAREDDDDDDDCVVLERAPPPPKRAAAATIACVICMEDVARSKGRALAACRHEFCVDCLGGLVASRVGERKLGDQLVCPIPDCKRPLDVGDVRAVTLEAGDKGAWDAFQSTATEIFLERSTSTSAQGMRRCPGDKCNHTFAYEPHATSGTLFICPECSGAYCLGCPAVGGKVGPAHNNVCAHVVAEMERNKELKRKYEQWSLENAQADERFAALLRRENAAGATKPCPRCRVPVTKNSGCDHMTCPCGHQWYWSSGRPFP</sequence>
<evidence type="ECO:0000256" key="2">
    <source>
        <dbReference type="ARBA" id="ARBA00022723"/>
    </source>
</evidence>
<evidence type="ECO:0000313" key="11">
    <source>
        <dbReference type="EMBL" id="EGB03108.1"/>
    </source>
</evidence>
<dbReference type="InParanoid" id="F0YP51"/>
<dbReference type="PROSITE" id="PS00518">
    <property type="entry name" value="ZF_RING_1"/>
    <property type="match status" value="1"/>
</dbReference>
<keyword evidence="1" id="KW-0808">Transferase</keyword>
<keyword evidence="6" id="KW-0862">Zinc</keyword>
<feature type="domain" description="RING-type" evidence="10">
    <location>
        <begin position="726"/>
        <end position="958"/>
    </location>
</feature>
<evidence type="ECO:0000313" key="12">
    <source>
        <dbReference type="Proteomes" id="UP000002729"/>
    </source>
</evidence>
<dbReference type="GO" id="GO:0016567">
    <property type="term" value="P:protein ubiquitination"/>
    <property type="evidence" value="ECO:0007669"/>
    <property type="project" value="InterPro"/>
</dbReference>
<evidence type="ECO:0000256" key="5">
    <source>
        <dbReference type="ARBA" id="ARBA00022786"/>
    </source>
</evidence>
<keyword evidence="5" id="KW-0833">Ubl conjugation pathway</keyword>
<accession>F0YP51</accession>
<dbReference type="Proteomes" id="UP000002729">
    <property type="component" value="Unassembled WGS sequence"/>
</dbReference>
<dbReference type="InterPro" id="IPR031127">
    <property type="entry name" value="E3_UB_ligase_RBR"/>
</dbReference>
<evidence type="ECO:0000256" key="1">
    <source>
        <dbReference type="ARBA" id="ARBA00022679"/>
    </source>
</evidence>
<proteinExistence type="predicted"/>
<dbReference type="KEGG" id="aaf:AURANDRAFT_72794"/>
<evidence type="ECO:0000256" key="8">
    <source>
        <dbReference type="SAM" id="Coils"/>
    </source>
</evidence>
<feature type="coiled-coil region" evidence="8">
    <location>
        <begin position="881"/>
        <end position="908"/>
    </location>
</feature>
<dbReference type="GO" id="GO:0008270">
    <property type="term" value="F:zinc ion binding"/>
    <property type="evidence" value="ECO:0007669"/>
    <property type="project" value="UniProtKB-KW"/>
</dbReference>